<protein>
    <submittedName>
        <fullName evidence="7">ABC transporter permease</fullName>
    </submittedName>
</protein>
<dbReference type="EMBL" id="JAGSND010000013">
    <property type="protein sequence ID" value="MBR0599428.1"/>
    <property type="molecule type" value="Genomic_DNA"/>
</dbReference>
<feature type="transmembrane region" description="Helical" evidence="6">
    <location>
        <begin position="62"/>
        <end position="84"/>
    </location>
</feature>
<keyword evidence="4 6" id="KW-1133">Transmembrane helix</keyword>
<accession>A0A8J7W4X8</accession>
<dbReference type="GO" id="GO:0022857">
    <property type="term" value="F:transmembrane transporter activity"/>
    <property type="evidence" value="ECO:0007669"/>
    <property type="project" value="InterPro"/>
</dbReference>
<gene>
    <name evidence="7" type="ORF">KCX82_16195</name>
</gene>
<evidence type="ECO:0000256" key="5">
    <source>
        <dbReference type="ARBA" id="ARBA00023136"/>
    </source>
</evidence>
<comment type="subcellular location">
    <subcellularLocation>
        <location evidence="1">Cell membrane</location>
        <topology evidence="1">Multi-pass membrane protein</topology>
    </subcellularLocation>
</comment>
<evidence type="ECO:0000256" key="3">
    <source>
        <dbReference type="ARBA" id="ARBA00022692"/>
    </source>
</evidence>
<feature type="transmembrane region" description="Helical" evidence="6">
    <location>
        <begin position="278"/>
        <end position="297"/>
    </location>
</feature>
<evidence type="ECO:0000313" key="8">
    <source>
        <dbReference type="Proteomes" id="UP000675664"/>
    </source>
</evidence>
<dbReference type="GO" id="GO:0005886">
    <property type="term" value="C:plasma membrane"/>
    <property type="evidence" value="ECO:0007669"/>
    <property type="project" value="UniProtKB-SubCell"/>
</dbReference>
<feature type="transmembrane region" description="Helical" evidence="6">
    <location>
        <begin position="198"/>
        <end position="221"/>
    </location>
</feature>
<feature type="transmembrane region" description="Helical" evidence="6">
    <location>
        <begin position="33"/>
        <end position="55"/>
    </location>
</feature>
<reference evidence="7" key="1">
    <citation type="submission" date="2021-04" db="EMBL/GenBank/DDBJ databases">
        <title>Sinoanaerobacter chloroacetimidivorans sp. nov., an obligate anaerobic bacterium isolated from anaerobic sludge.</title>
        <authorList>
            <person name="Bao Y."/>
        </authorList>
    </citation>
    <scope>NUCLEOTIDE SEQUENCE</scope>
    <source>
        <strain evidence="7">BAD-6</strain>
    </source>
</reference>
<keyword evidence="8" id="KW-1185">Reference proteome</keyword>
<dbReference type="Pfam" id="PF02653">
    <property type="entry name" value="BPD_transp_2"/>
    <property type="match status" value="1"/>
</dbReference>
<keyword evidence="3 6" id="KW-0812">Transmembrane</keyword>
<dbReference type="PANTHER" id="PTHR43370:SF2">
    <property type="entry name" value="ABC TRANSPORTER PERMEASE PROTEIN"/>
    <property type="match status" value="1"/>
</dbReference>
<proteinExistence type="predicted"/>
<keyword evidence="5 6" id="KW-0472">Membrane</keyword>
<reference evidence="7" key="2">
    <citation type="submission" date="2021-04" db="EMBL/GenBank/DDBJ databases">
        <authorList>
            <person name="Liu J."/>
        </authorList>
    </citation>
    <scope>NUCLEOTIDE SEQUENCE</scope>
    <source>
        <strain evidence="7">BAD-6</strain>
    </source>
</reference>
<dbReference type="AlphaFoldDB" id="A0A8J7W4X8"/>
<dbReference type="CDD" id="cd06580">
    <property type="entry name" value="TM_PBP1_transp_TpRbsC_like"/>
    <property type="match status" value="1"/>
</dbReference>
<feature type="transmembrane region" description="Helical" evidence="6">
    <location>
        <begin position="233"/>
        <end position="258"/>
    </location>
</feature>
<evidence type="ECO:0000256" key="6">
    <source>
        <dbReference type="SAM" id="Phobius"/>
    </source>
</evidence>
<dbReference type="RefSeq" id="WP_227019564.1">
    <property type="nucleotide sequence ID" value="NZ_JAGSND010000013.1"/>
</dbReference>
<dbReference type="Proteomes" id="UP000675664">
    <property type="component" value="Unassembled WGS sequence"/>
</dbReference>
<comment type="caution">
    <text evidence="7">The sequence shown here is derived from an EMBL/GenBank/DDBJ whole genome shotgun (WGS) entry which is preliminary data.</text>
</comment>
<feature type="transmembrane region" description="Helical" evidence="6">
    <location>
        <begin position="96"/>
        <end position="120"/>
    </location>
</feature>
<evidence type="ECO:0000256" key="4">
    <source>
        <dbReference type="ARBA" id="ARBA00022989"/>
    </source>
</evidence>
<feature type="transmembrane region" description="Helical" evidence="6">
    <location>
        <begin position="141"/>
        <end position="167"/>
    </location>
</feature>
<evidence type="ECO:0000256" key="1">
    <source>
        <dbReference type="ARBA" id="ARBA00004651"/>
    </source>
</evidence>
<sequence length="309" mass="33099">MDLLFSASVISSAIRIATPLLLAALGCILCEKAGITNLAIEGFMLMGSFISIAYITKSDGSVLIAMLVAMIGTMLYSGLFGLVVVKFEANHVVASIAMNMLSVGLTTFLLQAMLGAQGMIRPANIQKIPNMQFTFLEKISFVGSVFHNQSFVVPLAILMAAALYFVIKKTVYGLNVVSLGESEGAARSAGISVKKVQWSVILLSGLFCGLAGAYLSTVILSEFSINMVQGRGFTAYTAVIFGNTNAILVWLVTLLFGWAEAIGVQIELAGMGIPSSVIKMFPYVLAILVLMISSITAKNNKEKRLERRR</sequence>
<dbReference type="InterPro" id="IPR001851">
    <property type="entry name" value="ABC_transp_permease"/>
</dbReference>
<organism evidence="7 8">
    <name type="scientific">Sinanaerobacter chloroacetimidivorans</name>
    <dbReference type="NCBI Taxonomy" id="2818044"/>
    <lineage>
        <taxon>Bacteria</taxon>
        <taxon>Bacillati</taxon>
        <taxon>Bacillota</taxon>
        <taxon>Clostridia</taxon>
        <taxon>Peptostreptococcales</taxon>
        <taxon>Anaerovoracaceae</taxon>
        <taxon>Sinanaerobacter</taxon>
    </lineage>
</organism>
<dbReference type="PANTHER" id="PTHR43370">
    <property type="entry name" value="SUGAR ABC TRANSPORTER INTEGRAL MEMBRANE PROTEIN-RELATED"/>
    <property type="match status" value="1"/>
</dbReference>
<evidence type="ECO:0000313" key="7">
    <source>
        <dbReference type="EMBL" id="MBR0599428.1"/>
    </source>
</evidence>
<keyword evidence="2" id="KW-1003">Cell membrane</keyword>
<evidence type="ECO:0000256" key="2">
    <source>
        <dbReference type="ARBA" id="ARBA00022475"/>
    </source>
</evidence>
<name>A0A8J7W4X8_9FIRM</name>